<dbReference type="PANTHER" id="PTHR36216:SF1">
    <property type="entry name" value="HTH ARSR-TYPE DOMAIN-CONTAINING PROTEIN"/>
    <property type="match status" value="1"/>
</dbReference>
<dbReference type="Proteomes" id="UP000823588">
    <property type="component" value="Unassembled WGS sequence"/>
</dbReference>
<keyword evidence="3" id="KW-1185">Reference proteome</keyword>
<dbReference type="CDD" id="cd00090">
    <property type="entry name" value="HTH_ARSR"/>
    <property type="match status" value="1"/>
</dbReference>
<comment type="caution">
    <text evidence="2">The sequence shown here is derived from an EMBL/GenBank/DDBJ whole genome shotgun (WGS) entry which is preliminary data.</text>
</comment>
<sequence>MNSPHAVGIRDGFYRVDTNPPIRMAATRERIRRYVHETPGVHFNRLGRDLDLATGQVQYHLRRLTRSEAVVAESVGGRTHYFPPEYDPWERRLVAYLRRETTRAILVRLHANGPARPVDLAEELDVARSTVAYHVSNLDDAGAVVRSPDEPMRVSLAEPDRTAELLDTVSPSLPDRVVDRFVRTVDRLFE</sequence>
<dbReference type="InterPro" id="IPR036388">
    <property type="entry name" value="WH-like_DNA-bd_sf"/>
</dbReference>
<dbReference type="InterPro" id="IPR011991">
    <property type="entry name" value="ArsR-like_HTH"/>
</dbReference>
<dbReference type="Gene3D" id="1.10.10.10">
    <property type="entry name" value="Winged helix-like DNA-binding domain superfamily/Winged helix DNA-binding domain"/>
    <property type="match status" value="2"/>
</dbReference>
<dbReference type="Pfam" id="PF13412">
    <property type="entry name" value="HTH_24"/>
    <property type="match status" value="1"/>
</dbReference>
<dbReference type="InterPro" id="IPR036390">
    <property type="entry name" value="WH_DNA-bd_sf"/>
</dbReference>
<proteinExistence type="predicted"/>
<evidence type="ECO:0000313" key="2">
    <source>
        <dbReference type="EMBL" id="MBP1923951.1"/>
    </source>
</evidence>
<name>A0A8T4GKQ6_9EURY</name>
<dbReference type="SUPFAM" id="SSF46785">
    <property type="entry name" value="Winged helix' DNA-binding domain"/>
    <property type="match status" value="2"/>
</dbReference>
<dbReference type="EMBL" id="JAGGKQ010000036">
    <property type="protein sequence ID" value="MBP1923951.1"/>
    <property type="molecule type" value="Genomic_DNA"/>
</dbReference>
<evidence type="ECO:0000259" key="1">
    <source>
        <dbReference type="Pfam" id="PF24266"/>
    </source>
</evidence>
<gene>
    <name evidence="2" type="ORF">J2751_002999</name>
</gene>
<reference evidence="2" key="1">
    <citation type="submission" date="2021-03" db="EMBL/GenBank/DDBJ databases">
        <title>Genomic Encyclopedia of Type Strains, Phase IV (KMG-IV): sequencing the most valuable type-strain genomes for metagenomic binning, comparative biology and taxonomic classification.</title>
        <authorList>
            <person name="Goeker M."/>
        </authorList>
    </citation>
    <scope>NUCLEOTIDE SEQUENCE</scope>
    <source>
        <strain evidence="2">DSM 23564</strain>
    </source>
</reference>
<protein>
    <submittedName>
        <fullName evidence="2">Putative transcriptional regulator</fullName>
    </submittedName>
</protein>
<dbReference type="AlphaFoldDB" id="A0A8T4GKQ6"/>
<accession>A0A8T4GKQ6</accession>
<feature type="domain" description="HVO-0163 N-terminal HTH" evidence="1">
    <location>
        <begin position="26"/>
        <end position="93"/>
    </location>
</feature>
<dbReference type="InterPro" id="IPR056504">
    <property type="entry name" value="HTH_HVO_0163_N"/>
</dbReference>
<organism evidence="2 3">
    <name type="scientific">Halorubrum alkaliphilum</name>
    <dbReference type="NCBI Taxonomy" id="261290"/>
    <lineage>
        <taxon>Archaea</taxon>
        <taxon>Methanobacteriati</taxon>
        <taxon>Methanobacteriota</taxon>
        <taxon>Stenosarchaea group</taxon>
        <taxon>Halobacteria</taxon>
        <taxon>Halobacteriales</taxon>
        <taxon>Haloferacaceae</taxon>
        <taxon>Halorubrum</taxon>
    </lineage>
</organism>
<evidence type="ECO:0000313" key="3">
    <source>
        <dbReference type="Proteomes" id="UP000823588"/>
    </source>
</evidence>
<dbReference type="Pfam" id="PF24266">
    <property type="entry name" value="HTH_HVO_0163_N"/>
    <property type="match status" value="1"/>
</dbReference>
<dbReference type="PANTHER" id="PTHR36216">
    <property type="entry name" value="TRANSCRIPTIONAL REGULATOR, TRMB"/>
    <property type="match status" value="1"/>
</dbReference>